<dbReference type="PROSITE" id="PS50222">
    <property type="entry name" value="EF_HAND_2"/>
    <property type="match status" value="1"/>
</dbReference>
<evidence type="ECO:0000313" key="3">
    <source>
        <dbReference type="EMBL" id="KAG5505019.1"/>
    </source>
</evidence>
<name>A0A836I4R7_9TRYP</name>
<dbReference type="SUPFAM" id="SSF47473">
    <property type="entry name" value="EF-hand"/>
    <property type="match status" value="1"/>
</dbReference>
<dbReference type="KEGG" id="phet:94290528"/>
<feature type="compositionally biased region" description="Basic and acidic residues" evidence="1">
    <location>
        <begin position="161"/>
        <end position="174"/>
    </location>
</feature>
<dbReference type="Proteomes" id="UP000674318">
    <property type="component" value="Unassembled WGS sequence"/>
</dbReference>
<dbReference type="InterPro" id="IPR002048">
    <property type="entry name" value="EF_hand_dom"/>
</dbReference>
<accession>A0A836I4R7</accession>
<evidence type="ECO:0000259" key="2">
    <source>
        <dbReference type="PROSITE" id="PS50222"/>
    </source>
</evidence>
<reference evidence="3 4" key="1">
    <citation type="submission" date="2021-02" db="EMBL/GenBank/DDBJ databases">
        <title>Porcisia hertigi Genome sequencing and assembly.</title>
        <authorList>
            <person name="Almutairi H."/>
            <person name="Gatherer D."/>
        </authorList>
    </citation>
    <scope>NUCLEOTIDE SEQUENCE [LARGE SCALE GENOMIC DNA]</scope>
    <source>
        <strain evidence="3 4">C119</strain>
    </source>
</reference>
<dbReference type="GO" id="GO:0005509">
    <property type="term" value="F:calcium ion binding"/>
    <property type="evidence" value="ECO:0007669"/>
    <property type="project" value="InterPro"/>
</dbReference>
<feature type="compositionally biased region" description="Basic residues" evidence="1">
    <location>
        <begin position="189"/>
        <end position="198"/>
    </location>
</feature>
<protein>
    <recommendedName>
        <fullName evidence="2">EF-hand domain-containing protein</fullName>
    </recommendedName>
</protein>
<dbReference type="RefSeq" id="XP_067757280.1">
    <property type="nucleotide sequence ID" value="XM_067900451.1"/>
</dbReference>
<proteinExistence type="predicted"/>
<feature type="compositionally biased region" description="Low complexity" evidence="1">
    <location>
        <begin position="175"/>
        <end position="184"/>
    </location>
</feature>
<comment type="caution">
    <text evidence="3">The sequence shown here is derived from an EMBL/GenBank/DDBJ whole genome shotgun (WGS) entry which is preliminary data.</text>
</comment>
<sequence length="198" mass="21459">MPITTTEAFQKHRISREDGTEVLPRQKIAVAALEAGYCLPSPVIGEAVNHTAYTGQMTAGEFADFCEKNVSSLMTAEDMAKCLVVVAPSGVISRGSLEELIKKTTSKEAVLLDEEVEALFVTLDTDNKGAITAESFMRSLYGDEGVHCLAERRRLEKAEYERRQREAAEAERAKANGASAARGEGNLQAKKKKASACC</sequence>
<feature type="region of interest" description="Disordered" evidence="1">
    <location>
        <begin position="161"/>
        <end position="198"/>
    </location>
</feature>
<keyword evidence="4" id="KW-1185">Reference proteome</keyword>
<evidence type="ECO:0000256" key="1">
    <source>
        <dbReference type="SAM" id="MobiDB-lite"/>
    </source>
</evidence>
<organism evidence="3 4">
    <name type="scientific">Porcisia hertigi</name>
    <dbReference type="NCBI Taxonomy" id="2761500"/>
    <lineage>
        <taxon>Eukaryota</taxon>
        <taxon>Discoba</taxon>
        <taxon>Euglenozoa</taxon>
        <taxon>Kinetoplastea</taxon>
        <taxon>Metakinetoplastina</taxon>
        <taxon>Trypanosomatida</taxon>
        <taxon>Trypanosomatidae</taxon>
        <taxon>Leishmaniinae</taxon>
        <taxon>Porcisia</taxon>
    </lineage>
</organism>
<evidence type="ECO:0000313" key="4">
    <source>
        <dbReference type="Proteomes" id="UP000674318"/>
    </source>
</evidence>
<dbReference type="EMBL" id="JAFJZO010000022">
    <property type="protein sequence ID" value="KAG5505019.1"/>
    <property type="molecule type" value="Genomic_DNA"/>
</dbReference>
<dbReference type="AlphaFoldDB" id="A0A836I4R7"/>
<dbReference type="GeneID" id="94290528"/>
<gene>
    <name evidence="3" type="ORF">JKF63_04466</name>
</gene>
<dbReference type="OrthoDB" id="9989112at2759"/>
<dbReference type="Pfam" id="PF13833">
    <property type="entry name" value="EF-hand_8"/>
    <property type="match status" value="1"/>
</dbReference>
<feature type="domain" description="EF-hand" evidence="2">
    <location>
        <begin position="111"/>
        <end position="146"/>
    </location>
</feature>
<dbReference type="InterPro" id="IPR011992">
    <property type="entry name" value="EF-hand-dom_pair"/>
</dbReference>
<dbReference type="Gene3D" id="1.10.238.10">
    <property type="entry name" value="EF-hand"/>
    <property type="match status" value="1"/>
</dbReference>